<feature type="binding site" evidence="7">
    <location>
        <position position="26"/>
    </location>
    <ligand>
        <name>Mg(2+)</name>
        <dbReference type="ChEBI" id="CHEBI:18420"/>
    </ligand>
</feature>
<dbReference type="GO" id="GO:0009073">
    <property type="term" value="P:aromatic amino acid family biosynthetic process"/>
    <property type="evidence" value="ECO:0007669"/>
    <property type="project" value="UniProtKB-KW"/>
</dbReference>
<keyword evidence="4 7" id="KW-0418">Kinase</keyword>
<dbReference type="GO" id="GO:0000287">
    <property type="term" value="F:magnesium ion binding"/>
    <property type="evidence" value="ECO:0007669"/>
    <property type="project" value="UniProtKB-UniRule"/>
</dbReference>
<feature type="binding site" evidence="7">
    <location>
        <position position="130"/>
    </location>
    <ligand>
        <name>ATP</name>
        <dbReference type="ChEBI" id="CHEBI:30616"/>
    </ligand>
</feature>
<dbReference type="GO" id="GO:0005524">
    <property type="term" value="F:ATP binding"/>
    <property type="evidence" value="ECO:0007669"/>
    <property type="project" value="UniProtKB-UniRule"/>
</dbReference>
<keyword evidence="7" id="KW-0963">Cytoplasm</keyword>
<keyword evidence="9" id="KW-1185">Reference proteome</keyword>
<evidence type="ECO:0000256" key="7">
    <source>
        <dbReference type="HAMAP-Rule" id="MF_00109"/>
    </source>
</evidence>
<dbReference type="PANTHER" id="PTHR21087:SF16">
    <property type="entry name" value="SHIKIMATE KINASE 1, CHLOROPLASTIC"/>
    <property type="match status" value="1"/>
</dbReference>
<dbReference type="InterPro" id="IPR027417">
    <property type="entry name" value="P-loop_NTPase"/>
</dbReference>
<organism evidence="8 9">
    <name type="scientific">Baia soyae</name>
    <dbReference type="NCBI Taxonomy" id="1544746"/>
    <lineage>
        <taxon>Bacteria</taxon>
        <taxon>Bacillati</taxon>
        <taxon>Bacillota</taxon>
        <taxon>Bacilli</taxon>
        <taxon>Bacillales</taxon>
        <taxon>Thermoactinomycetaceae</taxon>
        <taxon>Baia</taxon>
    </lineage>
</organism>
<keyword evidence="7" id="KW-0479">Metal-binding</keyword>
<evidence type="ECO:0000313" key="8">
    <source>
        <dbReference type="EMBL" id="TCP65436.1"/>
    </source>
</evidence>
<protein>
    <recommendedName>
        <fullName evidence="7">Shikimate kinase</fullName>
        <shortName evidence="7">SK</shortName>
        <ecNumber evidence="7">2.7.1.71</ecNumber>
    </recommendedName>
</protein>
<dbReference type="CDD" id="cd00464">
    <property type="entry name" value="SK"/>
    <property type="match status" value="1"/>
</dbReference>
<feature type="binding site" evidence="7">
    <location>
        <position position="148"/>
    </location>
    <ligand>
        <name>substrate</name>
    </ligand>
</feature>
<evidence type="ECO:0000256" key="3">
    <source>
        <dbReference type="ARBA" id="ARBA00022741"/>
    </source>
</evidence>
<dbReference type="PRINTS" id="PR01100">
    <property type="entry name" value="SHIKIMTKNASE"/>
</dbReference>
<comment type="pathway">
    <text evidence="7">Metabolic intermediate biosynthesis; chorismate biosynthesis; chorismate from D-erythrose 4-phosphate and phosphoenolpyruvate: step 5/7.</text>
</comment>
<dbReference type="GO" id="GO:0005829">
    <property type="term" value="C:cytosol"/>
    <property type="evidence" value="ECO:0007669"/>
    <property type="project" value="TreeGrafter"/>
</dbReference>
<dbReference type="InterPro" id="IPR031322">
    <property type="entry name" value="Shikimate/glucono_kinase"/>
</dbReference>
<comment type="catalytic activity">
    <reaction evidence="7">
        <text>shikimate + ATP = 3-phosphoshikimate + ADP + H(+)</text>
        <dbReference type="Rhea" id="RHEA:13121"/>
        <dbReference type="ChEBI" id="CHEBI:15378"/>
        <dbReference type="ChEBI" id="CHEBI:30616"/>
        <dbReference type="ChEBI" id="CHEBI:36208"/>
        <dbReference type="ChEBI" id="CHEBI:145989"/>
        <dbReference type="ChEBI" id="CHEBI:456216"/>
        <dbReference type="EC" id="2.7.1.71"/>
    </reaction>
</comment>
<feature type="binding site" evidence="7">
    <location>
        <begin position="22"/>
        <end position="27"/>
    </location>
    <ligand>
        <name>ATP</name>
        <dbReference type="ChEBI" id="CHEBI:30616"/>
    </ligand>
</feature>
<comment type="similarity">
    <text evidence="7">Belongs to the shikimate kinase family.</text>
</comment>
<dbReference type="UniPathway" id="UPA00053">
    <property type="reaction ID" value="UER00088"/>
</dbReference>
<dbReference type="GO" id="GO:0009423">
    <property type="term" value="P:chorismate biosynthetic process"/>
    <property type="evidence" value="ECO:0007669"/>
    <property type="project" value="UniProtKB-UniRule"/>
</dbReference>
<gene>
    <name evidence="7" type="primary">aroK</name>
    <name evidence="8" type="ORF">EDD57_13329</name>
</gene>
<comment type="cofactor">
    <cofactor evidence="7">
        <name>Mg(2+)</name>
        <dbReference type="ChEBI" id="CHEBI:18420"/>
    </cofactor>
    <text evidence="7">Binds 1 Mg(2+) ion per subunit.</text>
</comment>
<dbReference type="AlphaFoldDB" id="A0A4V2SXA0"/>
<evidence type="ECO:0000256" key="2">
    <source>
        <dbReference type="ARBA" id="ARBA00022679"/>
    </source>
</evidence>
<feature type="binding site" evidence="7">
    <location>
        <position position="68"/>
    </location>
    <ligand>
        <name>substrate</name>
    </ligand>
</feature>
<keyword evidence="6 7" id="KW-0057">Aromatic amino acid biosynthesis</keyword>
<evidence type="ECO:0000256" key="6">
    <source>
        <dbReference type="ARBA" id="ARBA00023141"/>
    </source>
</evidence>
<keyword evidence="1 7" id="KW-0028">Amino-acid biosynthesis</keyword>
<accession>A0A4V2SXA0</accession>
<dbReference type="Gene3D" id="3.40.50.300">
    <property type="entry name" value="P-loop containing nucleotide triphosphate hydrolases"/>
    <property type="match status" value="1"/>
</dbReference>
<evidence type="ECO:0000313" key="9">
    <source>
        <dbReference type="Proteomes" id="UP000294746"/>
    </source>
</evidence>
<name>A0A4V2SXA0_9BACL</name>
<dbReference type="Proteomes" id="UP000294746">
    <property type="component" value="Unassembled WGS sequence"/>
</dbReference>
<evidence type="ECO:0000256" key="1">
    <source>
        <dbReference type="ARBA" id="ARBA00022605"/>
    </source>
</evidence>
<dbReference type="PANTHER" id="PTHR21087">
    <property type="entry name" value="SHIKIMATE KINASE"/>
    <property type="match status" value="1"/>
</dbReference>
<dbReference type="GO" id="GO:0008652">
    <property type="term" value="P:amino acid biosynthetic process"/>
    <property type="evidence" value="ECO:0007669"/>
    <property type="project" value="UniProtKB-KW"/>
</dbReference>
<dbReference type="RefSeq" id="WP_165873769.1">
    <property type="nucleotide sequence ID" value="NZ_SLXV01000033.1"/>
</dbReference>
<comment type="subcellular location">
    <subcellularLocation>
        <location evidence="7">Cytoplasm</location>
    </subcellularLocation>
</comment>
<evidence type="ECO:0000256" key="4">
    <source>
        <dbReference type="ARBA" id="ARBA00022777"/>
    </source>
</evidence>
<evidence type="ECO:0000256" key="5">
    <source>
        <dbReference type="ARBA" id="ARBA00022840"/>
    </source>
</evidence>
<dbReference type="HAMAP" id="MF_00109">
    <property type="entry name" value="Shikimate_kinase"/>
    <property type="match status" value="1"/>
</dbReference>
<feature type="binding site" evidence="7">
    <location>
        <position position="44"/>
    </location>
    <ligand>
        <name>substrate</name>
    </ligand>
</feature>
<feature type="binding site" evidence="7">
    <location>
        <position position="91"/>
    </location>
    <ligand>
        <name>substrate</name>
    </ligand>
</feature>
<comment type="function">
    <text evidence="7">Catalyzes the specific phosphorylation of the 3-hydroxyl group of shikimic acid using ATP as a cosubstrate.</text>
</comment>
<comment type="caution">
    <text evidence="8">The sequence shown here is derived from an EMBL/GenBank/DDBJ whole genome shotgun (WGS) entry which is preliminary data.</text>
</comment>
<dbReference type="Pfam" id="PF01202">
    <property type="entry name" value="SKI"/>
    <property type="match status" value="1"/>
</dbReference>
<dbReference type="GO" id="GO:0004765">
    <property type="term" value="F:shikimate kinase activity"/>
    <property type="evidence" value="ECO:0007669"/>
    <property type="project" value="UniProtKB-UniRule"/>
</dbReference>
<sequence>MKKEANSMSVHKKHLILMGMMGTGKSTIGQHLIQYLQYPAIDLDQWIEEKEQQTIPSIFEEFGESYFRELESKALKHFLEQSQSHILITGGGVILRRENREWMQKENGVVFHLTADVETLIQRLEQDRNRPLIQGDKAEKIRRIWSERKSLYESVADYSIQTDACSPEAITAEILSHWHQLPV</sequence>
<proteinExistence type="inferred from homology"/>
<dbReference type="SUPFAM" id="SSF52540">
    <property type="entry name" value="P-loop containing nucleoside triphosphate hydrolases"/>
    <property type="match status" value="1"/>
</dbReference>
<keyword evidence="7" id="KW-0460">Magnesium</keyword>
<comment type="caution">
    <text evidence="7">Lacks conserved residue(s) required for the propagation of feature annotation.</text>
</comment>
<keyword evidence="5 7" id="KW-0067">ATP-binding</keyword>
<keyword evidence="3 7" id="KW-0547">Nucleotide-binding</keyword>
<reference evidence="8 9" key="1">
    <citation type="submission" date="2019-03" db="EMBL/GenBank/DDBJ databases">
        <title>Genomic Encyclopedia of Type Strains, Phase IV (KMG-IV): sequencing the most valuable type-strain genomes for metagenomic binning, comparative biology and taxonomic classification.</title>
        <authorList>
            <person name="Goeker M."/>
        </authorList>
    </citation>
    <scope>NUCLEOTIDE SEQUENCE [LARGE SCALE GENOMIC DNA]</scope>
    <source>
        <strain evidence="8 9">DSM 46831</strain>
    </source>
</reference>
<dbReference type="InterPro" id="IPR000623">
    <property type="entry name" value="Shikimate_kinase/TSH1"/>
</dbReference>
<dbReference type="EMBL" id="SLXV01000033">
    <property type="protein sequence ID" value="TCP65436.1"/>
    <property type="molecule type" value="Genomic_DNA"/>
</dbReference>
<keyword evidence="2 7" id="KW-0808">Transferase</keyword>
<comment type="subunit">
    <text evidence="7">Monomer.</text>
</comment>
<dbReference type="EC" id="2.7.1.71" evidence="7"/>